<gene>
    <name evidence="1" type="ORF">I596_2412</name>
</gene>
<dbReference type="GO" id="GO:0016702">
    <property type="term" value="F:oxidoreductase activity, acting on single donors with incorporation of molecular oxygen, incorporation of two atoms of oxygen"/>
    <property type="evidence" value="ECO:0007669"/>
    <property type="project" value="InterPro"/>
</dbReference>
<proteinExistence type="predicted"/>
<accession>A0A160DW28</accession>
<dbReference type="GO" id="GO:0005506">
    <property type="term" value="F:iron ion binding"/>
    <property type="evidence" value="ECO:0007669"/>
    <property type="project" value="InterPro"/>
</dbReference>
<dbReference type="AlphaFoldDB" id="A0A160DW28"/>
<keyword evidence="1" id="KW-0223">Dioxygenase</keyword>
<keyword evidence="2" id="KW-1185">Reference proteome</keyword>
<dbReference type="SUPFAM" id="SSF49482">
    <property type="entry name" value="Aromatic compound dioxygenase"/>
    <property type="match status" value="1"/>
</dbReference>
<dbReference type="OrthoDB" id="5957825at2"/>
<dbReference type="RefSeq" id="WP_067647819.1">
    <property type="nucleotide sequence ID" value="NZ_CP015249.1"/>
</dbReference>
<sequence>MSFLTVYPVRYGGRIMHIHFQVCLDDGGTLATTAQRAVPRTVAQAVSASPLSVAHRQNPTIDFSQGNVFADGIEQRPITIAGDVAGGHDATWRVAIAG</sequence>
<dbReference type="EMBL" id="CP015249">
    <property type="protein sequence ID" value="ANB18420.1"/>
    <property type="molecule type" value="Genomic_DNA"/>
</dbReference>
<dbReference type="STRING" id="1300342.I596_2412"/>
<reference evidence="1 2" key="1">
    <citation type="submission" date="2016-04" db="EMBL/GenBank/DDBJ databases">
        <title>Complete genome sequence of Dokdonella koreensis DS-123T.</title>
        <authorList>
            <person name="Kim J.F."/>
            <person name="Lee H."/>
            <person name="Kwak M.-J."/>
        </authorList>
    </citation>
    <scope>NUCLEOTIDE SEQUENCE [LARGE SCALE GENOMIC DNA]</scope>
    <source>
        <strain evidence="1 2">DS-123</strain>
    </source>
</reference>
<dbReference type="Proteomes" id="UP000076830">
    <property type="component" value="Chromosome"/>
</dbReference>
<keyword evidence="1" id="KW-0560">Oxidoreductase</keyword>
<evidence type="ECO:0000313" key="2">
    <source>
        <dbReference type="Proteomes" id="UP000076830"/>
    </source>
</evidence>
<organism evidence="1 2">
    <name type="scientific">Dokdonella koreensis DS-123</name>
    <dbReference type="NCBI Taxonomy" id="1300342"/>
    <lineage>
        <taxon>Bacteria</taxon>
        <taxon>Pseudomonadati</taxon>
        <taxon>Pseudomonadota</taxon>
        <taxon>Gammaproteobacteria</taxon>
        <taxon>Lysobacterales</taxon>
        <taxon>Rhodanobacteraceae</taxon>
        <taxon>Dokdonella</taxon>
    </lineage>
</organism>
<dbReference type="KEGG" id="dko:I596_2412"/>
<protein>
    <submittedName>
        <fullName evidence="1">Intradiol ring-cleavage dioxygenase</fullName>
    </submittedName>
</protein>
<name>A0A160DW28_9GAMM</name>
<dbReference type="InterPro" id="IPR015889">
    <property type="entry name" value="Intradiol_dOase_core"/>
</dbReference>
<evidence type="ECO:0000313" key="1">
    <source>
        <dbReference type="EMBL" id="ANB18420.1"/>
    </source>
</evidence>